<reference evidence="5" key="1">
    <citation type="submission" date="2022-11" db="UniProtKB">
        <authorList>
            <consortium name="WormBaseParasite"/>
        </authorList>
    </citation>
    <scope>IDENTIFICATION</scope>
</reference>
<dbReference type="AlphaFoldDB" id="A0A914HER8"/>
<dbReference type="Proteomes" id="UP000887572">
    <property type="component" value="Unplaced"/>
</dbReference>
<keyword evidence="1" id="KW-0067">ATP-binding</keyword>
<evidence type="ECO:0000313" key="4">
    <source>
        <dbReference type="Proteomes" id="UP000887572"/>
    </source>
</evidence>
<feature type="compositionally biased region" description="Basic residues" evidence="2">
    <location>
        <begin position="188"/>
        <end position="199"/>
    </location>
</feature>
<keyword evidence="1" id="KW-0547">Nucleotide-binding</keyword>
<accession>A0A914HER8</accession>
<protein>
    <submittedName>
        <fullName evidence="5">Protein kinase domain-containing protein</fullName>
    </submittedName>
</protein>
<dbReference type="SUPFAM" id="SSF56112">
    <property type="entry name" value="Protein kinase-like (PK-like)"/>
    <property type="match status" value="1"/>
</dbReference>
<dbReference type="GO" id="GO:0005524">
    <property type="term" value="F:ATP binding"/>
    <property type="evidence" value="ECO:0007669"/>
    <property type="project" value="UniProtKB-UniRule"/>
</dbReference>
<evidence type="ECO:0000259" key="3">
    <source>
        <dbReference type="PROSITE" id="PS50011"/>
    </source>
</evidence>
<dbReference type="PROSITE" id="PS00107">
    <property type="entry name" value="PROTEIN_KINASE_ATP"/>
    <property type="match status" value="1"/>
</dbReference>
<dbReference type="InterPro" id="IPR011009">
    <property type="entry name" value="Kinase-like_dom_sf"/>
</dbReference>
<dbReference type="GO" id="GO:0004672">
    <property type="term" value="F:protein kinase activity"/>
    <property type="evidence" value="ECO:0007669"/>
    <property type="project" value="InterPro"/>
</dbReference>
<organism evidence="4 5">
    <name type="scientific">Globodera rostochiensis</name>
    <name type="common">Golden nematode worm</name>
    <name type="synonym">Heterodera rostochiensis</name>
    <dbReference type="NCBI Taxonomy" id="31243"/>
    <lineage>
        <taxon>Eukaryota</taxon>
        <taxon>Metazoa</taxon>
        <taxon>Ecdysozoa</taxon>
        <taxon>Nematoda</taxon>
        <taxon>Chromadorea</taxon>
        <taxon>Rhabditida</taxon>
        <taxon>Tylenchina</taxon>
        <taxon>Tylenchomorpha</taxon>
        <taxon>Tylenchoidea</taxon>
        <taxon>Heteroderidae</taxon>
        <taxon>Heteroderinae</taxon>
        <taxon>Globodera</taxon>
    </lineage>
</organism>
<evidence type="ECO:0000313" key="5">
    <source>
        <dbReference type="WBParaSite" id="Gr19_v10_g16685.t1"/>
    </source>
</evidence>
<dbReference type="InterPro" id="IPR017441">
    <property type="entry name" value="Protein_kinase_ATP_BS"/>
</dbReference>
<evidence type="ECO:0000256" key="1">
    <source>
        <dbReference type="PROSITE-ProRule" id="PRU10141"/>
    </source>
</evidence>
<feature type="domain" description="Protein kinase" evidence="3">
    <location>
        <begin position="18"/>
        <end position="305"/>
    </location>
</feature>
<feature type="binding site" evidence="1">
    <location>
        <position position="46"/>
    </location>
    <ligand>
        <name>ATP</name>
        <dbReference type="ChEBI" id="CHEBI:30616"/>
    </ligand>
</feature>
<keyword evidence="4" id="KW-1185">Reference proteome</keyword>
<dbReference type="InterPro" id="IPR000719">
    <property type="entry name" value="Prot_kinase_dom"/>
</dbReference>
<proteinExistence type="predicted"/>
<dbReference type="Pfam" id="PF00069">
    <property type="entry name" value="Pkinase"/>
    <property type="match status" value="1"/>
</dbReference>
<dbReference type="WBParaSite" id="Gr19_v10_g16685.t1">
    <property type="protein sequence ID" value="Gr19_v10_g16685.t1"/>
    <property type="gene ID" value="Gr19_v10_g16685"/>
</dbReference>
<dbReference type="Gene3D" id="1.10.510.10">
    <property type="entry name" value="Transferase(Phosphotransferase) domain 1"/>
    <property type="match status" value="1"/>
</dbReference>
<dbReference type="PROSITE" id="PS50011">
    <property type="entry name" value="PROTEIN_KINASE_DOM"/>
    <property type="match status" value="1"/>
</dbReference>
<evidence type="ECO:0000256" key="2">
    <source>
        <dbReference type="SAM" id="MobiDB-lite"/>
    </source>
</evidence>
<name>A0A914HER8_GLORO</name>
<dbReference type="SMART" id="SM00220">
    <property type="entry name" value="S_TKc"/>
    <property type="match status" value="1"/>
</dbReference>
<feature type="region of interest" description="Disordered" evidence="2">
    <location>
        <begin position="183"/>
        <end position="211"/>
    </location>
</feature>
<dbReference type="PANTHER" id="PTHR11909">
    <property type="entry name" value="CASEIN KINASE-RELATED"/>
    <property type="match status" value="1"/>
</dbReference>
<sequence length="327" mass="37107">MAEELVSLRPGTRVSDRWTIIRKLGAGSFGAVYLCKNDQGEQAALKTEGMDAELPLLTMEAHVMRSLDSVREGDGKHFCRCLDLGTDKQKDSKTGRITTFKYIVMSLVGRGLDGLLREAGGRFSPGTAIGISIQMLNALRGLHGTGHIHRDIKPGNSTIGRAESNEQRLLYLIDFGLARKYQKEDGRHRRPREKTKFRGSPKYAPISAHTSREYNRKGDIESWFYVLIELYKGALPWAKAGKKREIGLVKVLRLSDQPEVRQKATAELLAGCPAEFGQILTHIDELRYEDSPDYELIERILRDYLTSNKIQEHPYDWEVGRRYSERD</sequence>
<dbReference type="InterPro" id="IPR050235">
    <property type="entry name" value="CK1_Ser-Thr_kinase"/>
</dbReference>